<protein>
    <recommendedName>
        <fullName evidence="1">F-box domain-containing protein</fullName>
    </recommendedName>
</protein>
<dbReference type="PANTHER" id="PTHR32133:SF328">
    <property type="entry name" value="F-BOX DOMAIN-CONTAINING PROTEIN"/>
    <property type="match status" value="1"/>
</dbReference>
<dbReference type="AlphaFoldDB" id="M8CWZ5"/>
<proteinExistence type="predicted"/>
<dbReference type="SUPFAM" id="SSF81383">
    <property type="entry name" value="F-box domain"/>
    <property type="match status" value="1"/>
</dbReference>
<name>M8CWZ5_AEGTA</name>
<sequence>MALGTRNPRSRSVEGIIESIMSRLHSLPVLPLDDEDLLQEIFLRLPPQQSSLPHTSLVCPCWGNILFDPKFLCRFRKHHEKPPMLGFFARCLLTDVTIFTPTLDSPNYMHVTRFPMPHSHNSYKQLRFQGCHHGEWRHDIVEGRRYPLQE</sequence>
<reference evidence="2" key="1">
    <citation type="submission" date="2015-06" db="UniProtKB">
        <authorList>
            <consortium name="EnsemblPlants"/>
        </authorList>
    </citation>
    <scope>IDENTIFICATION</scope>
</reference>
<dbReference type="InterPro" id="IPR001810">
    <property type="entry name" value="F-box_dom"/>
</dbReference>
<evidence type="ECO:0000313" key="2">
    <source>
        <dbReference type="EnsemblPlants" id="EMT28301"/>
    </source>
</evidence>
<accession>M8CWZ5</accession>
<feature type="domain" description="F-box" evidence="1">
    <location>
        <begin position="35"/>
        <end position="72"/>
    </location>
</feature>
<evidence type="ECO:0000259" key="1">
    <source>
        <dbReference type="Pfam" id="PF00646"/>
    </source>
</evidence>
<dbReference type="Pfam" id="PF00646">
    <property type="entry name" value="F-box"/>
    <property type="match status" value="1"/>
</dbReference>
<dbReference type="EnsemblPlants" id="EMT28301">
    <property type="protein sequence ID" value="EMT28301"/>
    <property type="gene ID" value="F775_22852"/>
</dbReference>
<dbReference type="PANTHER" id="PTHR32133">
    <property type="entry name" value="OS07G0120400 PROTEIN"/>
    <property type="match status" value="1"/>
</dbReference>
<organism evidence="2">
    <name type="scientific">Aegilops tauschii</name>
    <name type="common">Tausch's goatgrass</name>
    <name type="synonym">Aegilops squarrosa</name>
    <dbReference type="NCBI Taxonomy" id="37682"/>
    <lineage>
        <taxon>Eukaryota</taxon>
        <taxon>Viridiplantae</taxon>
        <taxon>Streptophyta</taxon>
        <taxon>Embryophyta</taxon>
        <taxon>Tracheophyta</taxon>
        <taxon>Spermatophyta</taxon>
        <taxon>Magnoliopsida</taxon>
        <taxon>Liliopsida</taxon>
        <taxon>Poales</taxon>
        <taxon>Poaceae</taxon>
        <taxon>BOP clade</taxon>
        <taxon>Pooideae</taxon>
        <taxon>Triticodae</taxon>
        <taxon>Triticeae</taxon>
        <taxon>Triticinae</taxon>
        <taxon>Aegilops</taxon>
    </lineage>
</organism>
<dbReference type="InterPro" id="IPR036047">
    <property type="entry name" value="F-box-like_dom_sf"/>
</dbReference>